<protein>
    <recommendedName>
        <fullName evidence="3">Minor tail protein</fullName>
    </recommendedName>
</protein>
<dbReference type="EMBL" id="JARRAG010000002">
    <property type="protein sequence ID" value="MDG3006303.1"/>
    <property type="molecule type" value="Genomic_DNA"/>
</dbReference>
<sequence>MGSTRRGSSRSATARRGRFQGLEILEGRQLMASNIASYLSPYVPSDLYVRNPVTNEKEVVSAASLYRIHDVNNPLDSNEGKIVSGKDRSGNEWTITVHGPGKVIVTDTTPNDGALDDDIATIQIVGSNINSTYVTGSTVASTRVTTSGTVRFNRLIAADGVRSIQLNGFDLTSMVTPAVSDSTGVFLLGGARSLEFHDVIGLFDTAGDPTPYQIQVGQANYPSKVKTSIYLDSIYNSVYNSEDSTIPTGPVTTPWVQFSVNGVVQDFSIVSTTQSAVAPNYVTGTQQGTVEVWSGVPISGPAPGAYQFFYNVVGTTGRTSLQAVGVDNLKVRGSAKNFTAQRDTTPFTTSTSGLTHLRRADFGGVADGVALDVNGAIGKLRFRRGLGDPTGVFTASTQTPSTDQNSDTQTILLPATSYGIPAGSTGYPAAGLLGGAVRARRIGSLKAQAANVSTVTAQNPDFVALRRIGYPTYAVAPGSAITNSSITTTGSIGQVGVNGNLLNSEIATGFDYQAYRQGLQATRNASHISSYQQRGDLINSAVSASTIPKNHDYSTGATFGNGSITGHVTGKAYDTGGRNALGNFGAGVFARRKVGRLPIAP</sequence>
<organism evidence="1 2">
    <name type="scientific">Paludisphaera mucosa</name>
    <dbReference type="NCBI Taxonomy" id="3030827"/>
    <lineage>
        <taxon>Bacteria</taxon>
        <taxon>Pseudomonadati</taxon>
        <taxon>Planctomycetota</taxon>
        <taxon>Planctomycetia</taxon>
        <taxon>Isosphaerales</taxon>
        <taxon>Isosphaeraceae</taxon>
        <taxon>Paludisphaera</taxon>
    </lineage>
</organism>
<gene>
    <name evidence="1" type="ORF">PZE19_21240</name>
</gene>
<evidence type="ECO:0000313" key="1">
    <source>
        <dbReference type="EMBL" id="MDG3006303.1"/>
    </source>
</evidence>
<dbReference type="Proteomes" id="UP001216907">
    <property type="component" value="Unassembled WGS sequence"/>
</dbReference>
<name>A0ABT6FFF7_9BACT</name>
<reference evidence="1 2" key="1">
    <citation type="submission" date="2023-03" db="EMBL/GenBank/DDBJ databases">
        <title>Paludisphaera mucosa sp. nov. a novel planctomycete from northern fen.</title>
        <authorList>
            <person name="Ivanova A."/>
        </authorList>
    </citation>
    <scope>NUCLEOTIDE SEQUENCE [LARGE SCALE GENOMIC DNA]</scope>
    <source>
        <strain evidence="1 2">Pla2</strain>
    </source>
</reference>
<keyword evidence="2" id="KW-1185">Reference proteome</keyword>
<evidence type="ECO:0008006" key="3">
    <source>
        <dbReference type="Google" id="ProtNLM"/>
    </source>
</evidence>
<accession>A0ABT6FFF7</accession>
<proteinExistence type="predicted"/>
<comment type="caution">
    <text evidence="1">The sequence shown here is derived from an EMBL/GenBank/DDBJ whole genome shotgun (WGS) entry which is preliminary data.</text>
</comment>
<evidence type="ECO:0000313" key="2">
    <source>
        <dbReference type="Proteomes" id="UP001216907"/>
    </source>
</evidence>
<dbReference type="RefSeq" id="WP_277862603.1">
    <property type="nucleotide sequence ID" value="NZ_JARRAG010000002.1"/>
</dbReference>